<dbReference type="Pfam" id="PF11999">
    <property type="entry name" value="Ice_binding"/>
    <property type="match status" value="1"/>
</dbReference>
<evidence type="ECO:0000256" key="2">
    <source>
        <dbReference type="ARBA" id="ARBA00022729"/>
    </source>
</evidence>
<name>A0AAD7FXN6_9AGAR</name>
<comment type="caution">
    <text evidence="4">The sequence shown here is derived from an EMBL/GenBank/DDBJ whole genome shotgun (WGS) entry which is preliminary data.</text>
</comment>
<sequence length="372" mass="37723">MHTSCLSTGVVFLAILGSSLAAGPVPIAMGSVGSFAVLAGTHVTGSSDSLVVGDLGVGHAVNKSVAGFTLAQDASQQFWTSPQVQGRVMGTTDAPPTPALIAAGLQDLNSALNDAMSRLNPDFSNLQDGRIGGSNLTPGLYLWTTGVTISSDITISGGPTDTFIFVLTGSFNQAVDVKMTLVGGALPQNIFWVFAGTATVGSGATFQGNLLSKSNLAVDMAALINGGVYALKTISLEHATVNGIAKAPPTTTTSAPVAPPTATVTPPCAPSSTTCFTTAFQNLNASIQAGDFMTFTLADTVDECVDFCACIDGCAFANFYFDNDKNTTQLTCAAYASCHTAAEATNFGGQSLPNGGFSAVSVSAGYCLTSCV</sequence>
<evidence type="ECO:0008006" key="6">
    <source>
        <dbReference type="Google" id="ProtNLM"/>
    </source>
</evidence>
<organism evidence="4 5">
    <name type="scientific">Roridomyces roridus</name>
    <dbReference type="NCBI Taxonomy" id="1738132"/>
    <lineage>
        <taxon>Eukaryota</taxon>
        <taxon>Fungi</taxon>
        <taxon>Dikarya</taxon>
        <taxon>Basidiomycota</taxon>
        <taxon>Agaricomycotina</taxon>
        <taxon>Agaricomycetes</taxon>
        <taxon>Agaricomycetidae</taxon>
        <taxon>Agaricales</taxon>
        <taxon>Marasmiineae</taxon>
        <taxon>Mycenaceae</taxon>
        <taxon>Roridomyces</taxon>
    </lineage>
</organism>
<dbReference type="EMBL" id="JARKIF010000003">
    <property type="protein sequence ID" value="KAJ7643861.1"/>
    <property type="molecule type" value="Genomic_DNA"/>
</dbReference>
<dbReference type="InterPro" id="IPR021884">
    <property type="entry name" value="Ice-bd_prot"/>
</dbReference>
<keyword evidence="2 3" id="KW-0732">Signal</keyword>
<keyword evidence="5" id="KW-1185">Reference proteome</keyword>
<protein>
    <recommendedName>
        <fullName evidence="6">Ice-binding protein</fullName>
    </recommendedName>
</protein>
<proteinExistence type="inferred from homology"/>
<feature type="chain" id="PRO_5041957457" description="Ice-binding protein" evidence="3">
    <location>
        <begin position="22"/>
        <end position="372"/>
    </location>
</feature>
<evidence type="ECO:0000256" key="1">
    <source>
        <dbReference type="ARBA" id="ARBA00005445"/>
    </source>
</evidence>
<reference evidence="4" key="1">
    <citation type="submission" date="2023-03" db="EMBL/GenBank/DDBJ databases">
        <title>Massive genome expansion in bonnet fungi (Mycena s.s.) driven by repeated elements and novel gene families across ecological guilds.</title>
        <authorList>
            <consortium name="Lawrence Berkeley National Laboratory"/>
            <person name="Harder C.B."/>
            <person name="Miyauchi S."/>
            <person name="Viragh M."/>
            <person name="Kuo A."/>
            <person name="Thoen E."/>
            <person name="Andreopoulos B."/>
            <person name="Lu D."/>
            <person name="Skrede I."/>
            <person name="Drula E."/>
            <person name="Henrissat B."/>
            <person name="Morin E."/>
            <person name="Kohler A."/>
            <person name="Barry K."/>
            <person name="LaButti K."/>
            <person name="Morin E."/>
            <person name="Salamov A."/>
            <person name="Lipzen A."/>
            <person name="Mereny Z."/>
            <person name="Hegedus B."/>
            <person name="Baldrian P."/>
            <person name="Stursova M."/>
            <person name="Weitz H."/>
            <person name="Taylor A."/>
            <person name="Grigoriev I.V."/>
            <person name="Nagy L.G."/>
            <person name="Martin F."/>
            <person name="Kauserud H."/>
        </authorList>
    </citation>
    <scope>NUCLEOTIDE SEQUENCE</scope>
    <source>
        <strain evidence="4">9284</strain>
    </source>
</reference>
<evidence type="ECO:0000313" key="5">
    <source>
        <dbReference type="Proteomes" id="UP001221142"/>
    </source>
</evidence>
<accession>A0AAD7FXN6</accession>
<comment type="similarity">
    <text evidence="1">Belongs to the ice-binding protein family.</text>
</comment>
<evidence type="ECO:0000256" key="3">
    <source>
        <dbReference type="SAM" id="SignalP"/>
    </source>
</evidence>
<evidence type="ECO:0000313" key="4">
    <source>
        <dbReference type="EMBL" id="KAJ7643861.1"/>
    </source>
</evidence>
<gene>
    <name evidence="4" type="ORF">FB45DRAFT_282800</name>
</gene>
<feature type="signal peptide" evidence="3">
    <location>
        <begin position="1"/>
        <end position="21"/>
    </location>
</feature>
<dbReference type="Proteomes" id="UP001221142">
    <property type="component" value="Unassembled WGS sequence"/>
</dbReference>
<dbReference type="AlphaFoldDB" id="A0AAD7FXN6"/>